<organism evidence="1">
    <name type="scientific">Diabrotica virgifera virgifera</name>
    <name type="common">western corn rootworm</name>
    <dbReference type="NCBI Taxonomy" id="50390"/>
    <lineage>
        <taxon>Eukaryota</taxon>
        <taxon>Metazoa</taxon>
        <taxon>Ecdysozoa</taxon>
        <taxon>Arthropoda</taxon>
        <taxon>Hexapoda</taxon>
        <taxon>Insecta</taxon>
        <taxon>Pterygota</taxon>
        <taxon>Neoptera</taxon>
        <taxon>Endopterygota</taxon>
        <taxon>Coleoptera</taxon>
        <taxon>Polyphaga</taxon>
        <taxon>Cucujiformia</taxon>
        <taxon>Chrysomeloidea</taxon>
        <taxon>Chrysomelidae</taxon>
        <taxon>Galerucinae</taxon>
        <taxon>Diabroticina</taxon>
        <taxon>Diabroticites</taxon>
        <taxon>Diabrotica</taxon>
    </lineage>
</organism>
<dbReference type="InParanoid" id="A0A6P7H0Z6"/>
<name>A0A6P7H0Z6_DIAVI</name>
<accession>A0A6P7H0Z6</accession>
<reference evidence="1" key="1">
    <citation type="submission" date="2025-08" db="UniProtKB">
        <authorList>
            <consortium name="RefSeq"/>
        </authorList>
    </citation>
    <scope>IDENTIFICATION</scope>
    <source>
        <tissue evidence="1">Whole insect</tissue>
    </source>
</reference>
<protein>
    <submittedName>
        <fullName evidence="1">Uncharacterized protein LOC114343098</fullName>
    </submittedName>
</protein>
<dbReference type="AlphaFoldDB" id="A0A6P7H0Z6"/>
<proteinExistence type="predicted"/>
<gene>
    <name evidence="1" type="primary">LOC114343098</name>
</gene>
<dbReference type="RefSeq" id="XP_028149715.1">
    <property type="nucleotide sequence ID" value="XM_028293914.1"/>
</dbReference>
<sequence length="116" mass="13069">MSHMQSTNLQHDNSLFSDSELNCVQSSTPIIIASQEQEYNTSIFTFEKADLNTSAEAKRIRLDTVVQDFDLKTLLNNSAIGKALLNWYTIKGGFDSTRQGYLVEIISSHFLNVNCM</sequence>
<evidence type="ECO:0000313" key="1">
    <source>
        <dbReference type="RefSeq" id="XP_028149715.1"/>
    </source>
</evidence>